<keyword evidence="2" id="KW-1185">Reference proteome</keyword>
<organism evidence="1 2">
    <name type="scientific">Trichinella britovi</name>
    <name type="common">Parasitic roundworm</name>
    <dbReference type="NCBI Taxonomy" id="45882"/>
    <lineage>
        <taxon>Eukaryota</taxon>
        <taxon>Metazoa</taxon>
        <taxon>Ecdysozoa</taxon>
        <taxon>Nematoda</taxon>
        <taxon>Enoplea</taxon>
        <taxon>Dorylaimia</taxon>
        <taxon>Trichinellida</taxon>
        <taxon>Trichinellidae</taxon>
        <taxon>Trichinella</taxon>
    </lineage>
</organism>
<sequence length="114" mass="13107">MRRYLSYLPCKFCDTLTISRQLFTVNFKLAYAMPTFSQPGLATKLSIPSLGLKARAFSCKMGPLIGRSSARFWRNHITAIRSIHVEHESQLADVDCNRCLKLWIDPHQDSQRFS</sequence>
<dbReference type="Proteomes" id="UP000054653">
    <property type="component" value="Unassembled WGS sequence"/>
</dbReference>
<proteinExistence type="predicted"/>
<evidence type="ECO:0000313" key="1">
    <source>
        <dbReference type="EMBL" id="KRY51689.1"/>
    </source>
</evidence>
<comment type="caution">
    <text evidence="1">The sequence shown here is derived from an EMBL/GenBank/DDBJ whole genome shotgun (WGS) entry which is preliminary data.</text>
</comment>
<name>A0A0V1CQX8_TRIBR</name>
<dbReference type="AlphaFoldDB" id="A0A0V1CQX8"/>
<protein>
    <submittedName>
        <fullName evidence="1">Uncharacterized protein</fullName>
    </submittedName>
</protein>
<dbReference type="EMBL" id="JYDI01000119">
    <property type="protein sequence ID" value="KRY51689.1"/>
    <property type="molecule type" value="Genomic_DNA"/>
</dbReference>
<accession>A0A0V1CQX8</accession>
<reference evidence="1 2" key="1">
    <citation type="submission" date="2015-01" db="EMBL/GenBank/DDBJ databases">
        <title>Evolution of Trichinella species and genotypes.</title>
        <authorList>
            <person name="Korhonen P.K."/>
            <person name="Edoardo P."/>
            <person name="Giuseppe L.R."/>
            <person name="Gasser R.B."/>
        </authorList>
    </citation>
    <scope>NUCLEOTIDE SEQUENCE [LARGE SCALE GENOMIC DNA]</scope>
    <source>
        <strain evidence="1">ISS120</strain>
    </source>
</reference>
<gene>
    <name evidence="1" type="ORF">T03_8468</name>
</gene>
<evidence type="ECO:0000313" key="2">
    <source>
        <dbReference type="Proteomes" id="UP000054653"/>
    </source>
</evidence>